<dbReference type="EMBL" id="CM046123">
    <property type="protein sequence ID" value="KAI8439077.1"/>
    <property type="molecule type" value="Genomic_DNA"/>
</dbReference>
<reference evidence="1 2" key="1">
    <citation type="journal article" date="2022" name="Genome Biol. Evol.">
        <title>The Spruce Budworm Genome: Reconstructing the Evolutionary History of Antifreeze Proteins.</title>
        <authorList>
            <person name="Beliveau C."/>
            <person name="Gagne P."/>
            <person name="Picq S."/>
            <person name="Vernygora O."/>
            <person name="Keeling C.I."/>
            <person name="Pinkney K."/>
            <person name="Doucet D."/>
            <person name="Wen F."/>
            <person name="Johnston J.S."/>
            <person name="Maaroufi H."/>
            <person name="Boyle B."/>
            <person name="Laroche J."/>
            <person name="Dewar K."/>
            <person name="Juretic N."/>
            <person name="Blackburn G."/>
            <person name="Nisole A."/>
            <person name="Brunet B."/>
            <person name="Brandao M."/>
            <person name="Lumley L."/>
            <person name="Duan J."/>
            <person name="Quan G."/>
            <person name="Lucarotti C.J."/>
            <person name="Roe A.D."/>
            <person name="Sperling F.A.H."/>
            <person name="Levesque R.C."/>
            <person name="Cusson M."/>
        </authorList>
    </citation>
    <scope>NUCLEOTIDE SEQUENCE [LARGE SCALE GENOMIC DNA]</scope>
    <source>
        <strain evidence="1">Glfc:IPQL:Cfum</strain>
    </source>
</reference>
<accession>A0ACC0KS20</accession>
<sequence length="348" mass="38599">MPELEKRKADDYSVVPAKKTRHEISVVGSREKAVVTSSVPRTSNLYAPIMLLEGHQGEVFSARFHPEGKHLASAGFDRQIFIWNVYGQCENIMVMKGHTGAIMELNFSPDGSHLYSCATDNSVAVWDVPTGTRIKKLKGHANFVNSVAGARRGPELLVSASDDNTIKLWDARKRNPIASFDSEYPVTAVLFNDTAEKIISGGVDNVVKVWDIRNNKISYKIKGHTDTITGLALSYDGSYLLSNAMDSSLRIWDVRPFAPAERCVKLLAGHHHNFERNLLRCAWAPDGSKVTAGSSDRFVYVWDTTSRRVLYKLPGHRGAVTDACFHPREPVLLSASSDKLLYLGEIEP</sequence>
<comment type="caution">
    <text evidence="1">The sequence shown here is derived from an EMBL/GenBank/DDBJ whole genome shotgun (WGS) entry which is preliminary data.</text>
</comment>
<evidence type="ECO:0000313" key="1">
    <source>
        <dbReference type="EMBL" id="KAI8439077.1"/>
    </source>
</evidence>
<dbReference type="Proteomes" id="UP001064048">
    <property type="component" value="Chromosome 23"/>
</dbReference>
<protein>
    <submittedName>
        <fullName evidence="1">Uncharacterized protein</fullName>
    </submittedName>
</protein>
<gene>
    <name evidence="1" type="ORF">MSG28_012942</name>
</gene>
<evidence type="ECO:0000313" key="2">
    <source>
        <dbReference type="Proteomes" id="UP001064048"/>
    </source>
</evidence>
<organism evidence="1 2">
    <name type="scientific">Choristoneura fumiferana</name>
    <name type="common">Spruce budworm moth</name>
    <name type="synonym">Archips fumiferana</name>
    <dbReference type="NCBI Taxonomy" id="7141"/>
    <lineage>
        <taxon>Eukaryota</taxon>
        <taxon>Metazoa</taxon>
        <taxon>Ecdysozoa</taxon>
        <taxon>Arthropoda</taxon>
        <taxon>Hexapoda</taxon>
        <taxon>Insecta</taxon>
        <taxon>Pterygota</taxon>
        <taxon>Neoptera</taxon>
        <taxon>Endopterygota</taxon>
        <taxon>Lepidoptera</taxon>
        <taxon>Glossata</taxon>
        <taxon>Ditrysia</taxon>
        <taxon>Tortricoidea</taxon>
        <taxon>Tortricidae</taxon>
        <taxon>Tortricinae</taxon>
        <taxon>Choristoneura</taxon>
    </lineage>
</organism>
<keyword evidence="2" id="KW-1185">Reference proteome</keyword>
<proteinExistence type="predicted"/>
<name>A0ACC0KS20_CHOFU</name>